<keyword evidence="9" id="KW-0282">Flagellum</keyword>
<evidence type="ECO:0000256" key="1">
    <source>
        <dbReference type="ARBA" id="ARBA00004236"/>
    </source>
</evidence>
<reference evidence="10" key="1">
    <citation type="journal article" date="2019" name="Int. J. Syst. Evol. Microbiol.">
        <title>The Global Catalogue of Microorganisms (GCM) 10K type strain sequencing project: providing services to taxonomists for standard genome sequencing and annotation.</title>
        <authorList>
            <consortium name="The Broad Institute Genomics Platform"/>
            <consortium name="The Broad Institute Genome Sequencing Center for Infectious Disease"/>
            <person name="Wu L."/>
            <person name="Ma J."/>
        </authorList>
    </citation>
    <scope>NUCLEOTIDE SEQUENCE [LARGE SCALE GENOMIC DNA]</scope>
    <source>
        <strain evidence="10">CCUG 42001</strain>
    </source>
</reference>
<gene>
    <name evidence="9" type="ORF">ACFP7A_02645</name>
</gene>
<feature type="transmembrane region" description="Helical" evidence="7">
    <location>
        <begin position="72"/>
        <end position="94"/>
    </location>
</feature>
<evidence type="ECO:0000313" key="9">
    <source>
        <dbReference type="EMBL" id="MFC6385488.1"/>
    </source>
</evidence>
<dbReference type="Proteomes" id="UP001596267">
    <property type="component" value="Unassembled WGS sequence"/>
</dbReference>
<name>A0ABW1WDX8_9BACL</name>
<evidence type="ECO:0000256" key="6">
    <source>
        <dbReference type="SAM" id="MobiDB-lite"/>
    </source>
</evidence>
<keyword evidence="3 7" id="KW-0812">Transmembrane</keyword>
<accession>A0ABW1WDX8</accession>
<evidence type="ECO:0000256" key="3">
    <source>
        <dbReference type="ARBA" id="ARBA00022692"/>
    </source>
</evidence>
<dbReference type="InterPro" id="IPR022781">
    <property type="entry name" value="Flagellar_biosynth_FliO"/>
</dbReference>
<sequence length="228" mass="25474">MKPVRLFKLIFLTLIALLLIGSHSSVSYADSGNSTVQEWLDNGQKKQKSSGDQRSAGRTSQNDSSLSKNSNLFVTFLKLFFALMIVLALIYLLYHFVVKRTGKFTRINALKNMGGVSLGANRSLQLIQVGDEILVVGVGETVQLLKEIKDPEAIQSLMQQSDASDHFEENVLKALKWTTDHALRRNHDTAGQESSSFSSQEALKAQLETVKNERSHELRALLQEVRKK</sequence>
<keyword evidence="5 7" id="KW-0472">Membrane</keyword>
<keyword evidence="9" id="KW-0969">Cilium</keyword>
<comment type="caution">
    <text evidence="9">The sequence shown here is derived from an EMBL/GenBank/DDBJ whole genome shotgun (WGS) entry which is preliminary data.</text>
</comment>
<evidence type="ECO:0000256" key="4">
    <source>
        <dbReference type="ARBA" id="ARBA00022989"/>
    </source>
</evidence>
<keyword evidence="10" id="KW-1185">Reference proteome</keyword>
<feature type="region of interest" description="Disordered" evidence="6">
    <location>
        <begin position="42"/>
        <end position="66"/>
    </location>
</feature>
<keyword evidence="4 7" id="KW-1133">Transmembrane helix</keyword>
<comment type="subcellular location">
    <subcellularLocation>
        <location evidence="1">Cell membrane</location>
    </subcellularLocation>
</comment>
<evidence type="ECO:0000313" key="10">
    <source>
        <dbReference type="Proteomes" id="UP001596267"/>
    </source>
</evidence>
<keyword evidence="8" id="KW-0732">Signal</keyword>
<feature type="region of interest" description="Disordered" evidence="6">
    <location>
        <begin position="187"/>
        <end position="210"/>
    </location>
</feature>
<dbReference type="Pfam" id="PF04347">
    <property type="entry name" value="FliO"/>
    <property type="match status" value="1"/>
</dbReference>
<dbReference type="EMBL" id="JBHSTQ010000002">
    <property type="protein sequence ID" value="MFC6385488.1"/>
    <property type="molecule type" value="Genomic_DNA"/>
</dbReference>
<feature type="compositionally biased region" description="Polar residues" evidence="6">
    <location>
        <begin position="191"/>
        <end position="201"/>
    </location>
</feature>
<dbReference type="RefSeq" id="WP_253052127.1">
    <property type="nucleotide sequence ID" value="NZ_JAMXWN010000001.1"/>
</dbReference>
<evidence type="ECO:0000256" key="8">
    <source>
        <dbReference type="SAM" id="SignalP"/>
    </source>
</evidence>
<feature type="compositionally biased region" description="Polar residues" evidence="6">
    <location>
        <begin position="50"/>
        <end position="66"/>
    </location>
</feature>
<keyword evidence="9" id="KW-0966">Cell projection</keyword>
<evidence type="ECO:0000256" key="5">
    <source>
        <dbReference type="ARBA" id="ARBA00023136"/>
    </source>
</evidence>
<organism evidence="9 10">
    <name type="scientific">Sporolactobacillus kofuensis</name>
    <dbReference type="NCBI Taxonomy" id="269672"/>
    <lineage>
        <taxon>Bacteria</taxon>
        <taxon>Bacillati</taxon>
        <taxon>Bacillota</taxon>
        <taxon>Bacilli</taxon>
        <taxon>Bacillales</taxon>
        <taxon>Sporolactobacillaceae</taxon>
        <taxon>Sporolactobacillus</taxon>
    </lineage>
</organism>
<evidence type="ECO:0000256" key="7">
    <source>
        <dbReference type="SAM" id="Phobius"/>
    </source>
</evidence>
<keyword evidence="2" id="KW-1003">Cell membrane</keyword>
<protein>
    <submittedName>
        <fullName evidence="9">Flagellar biosynthetic protein FliO</fullName>
    </submittedName>
</protein>
<feature type="chain" id="PRO_5045260453" evidence="8">
    <location>
        <begin position="30"/>
        <end position="228"/>
    </location>
</feature>
<proteinExistence type="predicted"/>
<evidence type="ECO:0000256" key="2">
    <source>
        <dbReference type="ARBA" id="ARBA00022475"/>
    </source>
</evidence>
<feature type="signal peptide" evidence="8">
    <location>
        <begin position="1"/>
        <end position="29"/>
    </location>
</feature>